<dbReference type="Proteomes" id="UP000234789">
    <property type="component" value="Unassembled WGS sequence"/>
</dbReference>
<evidence type="ECO:0000313" key="1">
    <source>
        <dbReference type="EMBL" id="PLT47125.1"/>
    </source>
</evidence>
<gene>
    <name evidence="1" type="ORF">B8V81_1349</name>
</gene>
<organism evidence="1 2">
    <name type="scientific">Paenibacillus pasadenensis</name>
    <dbReference type="NCBI Taxonomy" id="217090"/>
    <lineage>
        <taxon>Bacteria</taxon>
        <taxon>Bacillati</taxon>
        <taxon>Bacillota</taxon>
        <taxon>Bacilli</taxon>
        <taxon>Bacillales</taxon>
        <taxon>Paenibacillaceae</taxon>
        <taxon>Paenibacillus</taxon>
    </lineage>
</organism>
<comment type="caution">
    <text evidence="1">The sequence shown here is derived from an EMBL/GenBank/DDBJ whole genome shotgun (WGS) entry which is preliminary data.</text>
</comment>
<dbReference type="AlphaFoldDB" id="A0A2N5N9X8"/>
<keyword evidence="2" id="KW-1185">Reference proteome</keyword>
<proteinExistence type="predicted"/>
<protein>
    <submittedName>
        <fullName evidence="1">Uncharacterized protein</fullName>
    </submittedName>
</protein>
<dbReference type="EMBL" id="NFEZ01000003">
    <property type="protein sequence ID" value="PLT47125.1"/>
    <property type="molecule type" value="Genomic_DNA"/>
</dbReference>
<evidence type="ECO:0000313" key="2">
    <source>
        <dbReference type="Proteomes" id="UP000234789"/>
    </source>
</evidence>
<accession>A0A2N5N9X8</accession>
<reference evidence="1 2" key="1">
    <citation type="submission" date="2017-05" db="EMBL/GenBank/DDBJ databases">
        <title>Functional genome analysis of Paenibacillus pasadenensis strain R16: insights on endophytic life style and antifungal activity.</title>
        <authorList>
            <person name="Passera A."/>
            <person name="Marcolungo L."/>
            <person name="Casati P."/>
            <person name="Brasca M."/>
            <person name="Quaglino F."/>
            <person name="Delledonne M."/>
        </authorList>
    </citation>
    <scope>NUCLEOTIDE SEQUENCE [LARGE SCALE GENOMIC DNA]</scope>
    <source>
        <strain evidence="1 2">R16</strain>
    </source>
</reference>
<sequence length="63" mass="6435">MAQRNGSSKRDEAAGSGFVSFALHHFLDGAARLAEKLRCGLAGSLVVSVLACKPAAGMMPTSS</sequence>
<name>A0A2N5N9X8_9BACL</name>